<accession>A0A8I2Z1Y6</accession>
<comment type="caution">
    <text evidence="3">The sequence shown here is derived from an EMBL/GenBank/DDBJ whole genome shotgun (WGS) entry which is preliminary data.</text>
</comment>
<feature type="compositionally biased region" description="Pro residues" evidence="1">
    <location>
        <begin position="33"/>
        <end position="43"/>
    </location>
</feature>
<gene>
    <name evidence="3" type="ORF">JVT61DRAFT_649</name>
</gene>
<reference evidence="3" key="1">
    <citation type="submission" date="2021-03" db="EMBL/GenBank/DDBJ databases">
        <title>Evolutionary innovations through gain and loss of genes in the ectomycorrhizal Boletales.</title>
        <authorList>
            <person name="Wu G."/>
            <person name="Miyauchi S."/>
            <person name="Morin E."/>
            <person name="Yang Z.-L."/>
            <person name="Xu J."/>
            <person name="Martin F.M."/>
        </authorList>
    </citation>
    <scope>NUCLEOTIDE SEQUENCE</scope>
    <source>
        <strain evidence="3">BR01</strain>
    </source>
</reference>
<feature type="region of interest" description="Disordered" evidence="1">
    <location>
        <begin position="941"/>
        <end position="974"/>
    </location>
</feature>
<dbReference type="OrthoDB" id="6278596at2759"/>
<evidence type="ECO:0000313" key="4">
    <source>
        <dbReference type="Proteomes" id="UP000683000"/>
    </source>
</evidence>
<feature type="region of interest" description="Disordered" evidence="1">
    <location>
        <begin position="26"/>
        <end position="45"/>
    </location>
</feature>
<evidence type="ECO:0000256" key="1">
    <source>
        <dbReference type="SAM" id="MobiDB-lite"/>
    </source>
</evidence>
<feature type="compositionally biased region" description="Basic and acidic residues" evidence="1">
    <location>
        <begin position="159"/>
        <end position="171"/>
    </location>
</feature>
<feature type="compositionally biased region" description="Polar residues" evidence="1">
    <location>
        <begin position="944"/>
        <end position="953"/>
    </location>
</feature>
<dbReference type="EMBL" id="JAGFBS010000001">
    <property type="protein sequence ID" value="KAG6382017.1"/>
    <property type="molecule type" value="Genomic_DNA"/>
</dbReference>
<feature type="region of interest" description="Disordered" evidence="1">
    <location>
        <begin position="90"/>
        <end position="113"/>
    </location>
</feature>
<feature type="compositionally biased region" description="Low complexity" evidence="1">
    <location>
        <begin position="954"/>
        <end position="971"/>
    </location>
</feature>
<evidence type="ECO:0000313" key="3">
    <source>
        <dbReference type="EMBL" id="KAG6382017.1"/>
    </source>
</evidence>
<keyword evidence="4" id="KW-1185">Reference proteome</keyword>
<dbReference type="PANTHER" id="PTHR14374:SF0">
    <property type="entry name" value="TRAFFICKING PROTEIN PARTICLE COMPLEX SUBUNIT 11"/>
    <property type="match status" value="1"/>
</dbReference>
<proteinExistence type="predicted"/>
<feature type="region of interest" description="Disordered" evidence="1">
    <location>
        <begin position="150"/>
        <end position="171"/>
    </location>
</feature>
<dbReference type="PANTHER" id="PTHR14374">
    <property type="entry name" value="FOIE GRAS"/>
    <property type="match status" value="1"/>
</dbReference>
<name>A0A8I2Z1Y6_9AGAM</name>
<sequence length="1282" mass="141802">MNSYPVELLAQLAPVMFVAGLGGAPVQQEISPRSPPPPPPPKTQDPFALLISRLRETLQSQLRPSIWGPERNKSFQMVLVEKNVRFPPRKLVSPEDPSYTSAHSPLSPLTPSSPLHPDGLIAPIWIRKHMAFLPSVFVLFLRMFEAPNTTQRSPLDTSEVERGRDRVEEERKRDAEISAEIAQRKKTASERGIKLTVVLLASRRMLDDPSLDSRLSYIRKQSGLDSKAALFVLSPVSQAELDEFARRLGSVFLFVFSADSLSLQDALYEPAVEYYTSHSKRVRRKRNRHSQASTYNPPPLILSALPVHAHFAQKGGQFDTNTRWPVLQNSEVKTKHYQDAYTTLMIMFGSTAILPPRTKRWAEAKVLADTINFKVWLALRTYVGQRSYASSDNEALPLQQRARPRTIEPQPHMRRFADFSRGWGIGEETFEYWSWMARQHRVLAELLEQGSQSTLTFPTHVPLTRASGASLASAVGPSGAPLDVDAIRTLGLNPSHALQHPGHYYYMAARCTEARRERFLASESASQGINAAPGYANEKKVDHLTIVLELYTKSYELFKKYSSTASQGRLTLWIASRIAQTYYQSGKFELAIRFFERIAKTYRREKWNAMLRPLFLTWYACAKKLGDVELTVRLLVEMIGYGDIDEPGSLQDDLLTLLKTSVPFSNEALVVDLKESEPILNTSVVFWKPDVRVGEGVAFQISLAAPSDAVIPDLPIHSISILFSEGCRPITIHHDASAQPDPVRLVPLGQVRGEKPIEVQVHLRWRAGDQVVLAGTLASDVPGISAYVSSIVVTLKEGSWTIEVPHEPCASRESILAVPRWLSSVQPVTFIPVTRDDSLRVIVRHRPHQFSVSFSHQEPALLDEAYPIVIEITNTDDRALDIVVDVLLQPTEVDEAVQFLTFDGQKSSGLIKGVQFGTVQPGVSVVKTMVLVSSGAPGDRTIDISVQSRTTTEPVPSQSRSQARSPSPSLSETLDASQDYDMGEVLRTLLIPTSSVFVVHQDVAYQRSLRPPPALADLFVLEDPHGEARAGGEAVVMTVVECAAPCGVELEKVALHRLESRNARVVDTTLEAGVEGVFPGEYLTGDQFSDICLVELASTEDDTDEVLPGPGKYELTWKRILSPGHHGPRSSTYIPLPLLRPPRETLVALLSVPATAKLHTPNPIHLTVRNRRGSRSAVISVALDLQPSDGFVVAGLKSGRLPLVLPGTEERVTWNVIPIECGYVKVPRVKVMDHRRGGGGEEGAAGEKEGEGEVVRVVDVRFERWEGEGPGEGDVGTILVLP</sequence>
<dbReference type="Pfam" id="PF11817">
    <property type="entry name" value="Foie-gras_1"/>
    <property type="match status" value="1"/>
</dbReference>
<dbReference type="InterPro" id="IPR021773">
    <property type="entry name" value="TPC11"/>
</dbReference>
<evidence type="ECO:0000259" key="2">
    <source>
        <dbReference type="Pfam" id="PF11817"/>
    </source>
</evidence>
<dbReference type="Proteomes" id="UP000683000">
    <property type="component" value="Unassembled WGS sequence"/>
</dbReference>
<protein>
    <submittedName>
        <fullName evidence="3">Gryzun, putative trafficking through golgi-domain-containing protein</fullName>
    </submittedName>
</protein>
<feature type="compositionally biased region" description="Low complexity" evidence="1">
    <location>
        <begin position="100"/>
        <end position="113"/>
    </location>
</feature>
<organism evidence="3 4">
    <name type="scientific">Boletus reticuloceps</name>
    <dbReference type="NCBI Taxonomy" id="495285"/>
    <lineage>
        <taxon>Eukaryota</taxon>
        <taxon>Fungi</taxon>
        <taxon>Dikarya</taxon>
        <taxon>Basidiomycota</taxon>
        <taxon>Agaricomycotina</taxon>
        <taxon>Agaricomycetes</taxon>
        <taxon>Agaricomycetidae</taxon>
        <taxon>Boletales</taxon>
        <taxon>Boletineae</taxon>
        <taxon>Boletaceae</taxon>
        <taxon>Boletoideae</taxon>
        <taxon>Boletus</taxon>
    </lineage>
</organism>
<feature type="domain" description="Trafficking protein particle complex subunit 11" evidence="2">
    <location>
        <begin position="360"/>
        <end position="639"/>
    </location>
</feature>